<comment type="similarity">
    <text evidence="2 8">Belongs to the Wnt family.</text>
</comment>
<accession>A0A175BXB7</accession>
<dbReference type="GO" id="GO:0005125">
    <property type="term" value="F:cytokine activity"/>
    <property type="evidence" value="ECO:0007669"/>
    <property type="project" value="TreeGrafter"/>
</dbReference>
<evidence type="ECO:0000256" key="7">
    <source>
        <dbReference type="ARBA" id="ARBA00023157"/>
    </source>
</evidence>
<dbReference type="EMBL" id="HADA01000010">
    <property type="protein sequence ID" value="CUW00365.1"/>
    <property type="molecule type" value="Transcribed_RNA"/>
</dbReference>
<dbReference type="InterPro" id="IPR005817">
    <property type="entry name" value="Wnt"/>
</dbReference>
<feature type="signal peptide" evidence="9">
    <location>
        <begin position="1"/>
        <end position="18"/>
    </location>
</feature>
<protein>
    <recommendedName>
        <fullName evidence="8">Protein Wnt</fullName>
    </recommendedName>
</protein>
<evidence type="ECO:0000256" key="4">
    <source>
        <dbReference type="ARBA" id="ARBA00022525"/>
    </source>
</evidence>
<evidence type="ECO:0000256" key="8">
    <source>
        <dbReference type="RuleBase" id="RU003500"/>
    </source>
</evidence>
<dbReference type="Pfam" id="PF00110">
    <property type="entry name" value="wnt"/>
    <property type="match status" value="1"/>
</dbReference>
<evidence type="ECO:0000256" key="2">
    <source>
        <dbReference type="ARBA" id="ARBA00005683"/>
    </source>
</evidence>
<keyword evidence="6 8" id="KW-0879">Wnt signaling pathway</keyword>
<dbReference type="GO" id="GO:0045165">
    <property type="term" value="P:cell fate commitment"/>
    <property type="evidence" value="ECO:0007669"/>
    <property type="project" value="TreeGrafter"/>
</dbReference>
<keyword evidence="3 8" id="KW-0217">Developmental protein</keyword>
<evidence type="ECO:0000256" key="1">
    <source>
        <dbReference type="ARBA" id="ARBA00004498"/>
    </source>
</evidence>
<keyword evidence="7" id="KW-1015">Disulfide bond</keyword>
<evidence type="ECO:0000256" key="6">
    <source>
        <dbReference type="ARBA" id="ARBA00022687"/>
    </source>
</evidence>
<name>A0A175BXB7_HALDU</name>
<evidence type="ECO:0000256" key="5">
    <source>
        <dbReference type="ARBA" id="ARBA00022530"/>
    </source>
</evidence>
<sequence length="358" mass="39170">MSAAMLAVLCAFFPVITAQGFWSLALEELTAADGQFVRPNCVSYHSSGLLTQEQYQLCQEDGLVLAAVSKGLRRAISDCQSNFAHQRWNCSAFEGAYILGRGVETIDSREGAYVRSLISAAILFDVAVACREGLLPQCPCHADSPYIRKLSDGTILLNGCGANPDYAKRTADVFLDSPGPLPLQDGLAVKTLDHNRLVSEQVLDSPHVVCKCHGLTNDCSIKTCVRHLRPFKQTSESMLQKYKSAIKVHAGVGEAPLSSWQGDDPTPNDLVYTQDSPNYCKANPALNILGTSERVCHFDETKPGSCQQLCCGRGQHETERVVLKQECKLVAIRDGNVIKGFSPKCTDVPRRIREYVCN</sequence>
<organism evidence="10">
    <name type="scientific">Halisarca dujardinii</name>
    <name type="common">Dujardin's slime sponge</name>
    <dbReference type="NCBI Taxonomy" id="2583056"/>
    <lineage>
        <taxon>Eukaryota</taxon>
        <taxon>Metazoa</taxon>
        <taxon>Porifera</taxon>
        <taxon>Demospongiae</taxon>
        <taxon>Verongimorpha</taxon>
        <taxon>Chondrillida</taxon>
        <taxon>Halisarcidae</taxon>
        <taxon>Halisarca</taxon>
    </lineage>
</organism>
<feature type="chain" id="PRO_5008039460" description="Protein Wnt" evidence="9">
    <location>
        <begin position="19"/>
        <end position="358"/>
    </location>
</feature>
<gene>
    <name evidence="10" type="primary">WntE</name>
</gene>
<dbReference type="GO" id="GO:0005615">
    <property type="term" value="C:extracellular space"/>
    <property type="evidence" value="ECO:0007669"/>
    <property type="project" value="TreeGrafter"/>
</dbReference>
<evidence type="ECO:0000256" key="9">
    <source>
        <dbReference type="SAM" id="SignalP"/>
    </source>
</evidence>
<dbReference type="AlphaFoldDB" id="A0A175BXB7"/>
<keyword evidence="9" id="KW-0732">Signal</keyword>
<comment type="subcellular location">
    <subcellularLocation>
        <location evidence="1 8">Secreted</location>
        <location evidence="1 8">Extracellular space</location>
        <location evidence="1 8">Extracellular matrix</location>
    </subcellularLocation>
</comment>
<evidence type="ECO:0000313" key="10">
    <source>
        <dbReference type="EMBL" id="CUW00365.1"/>
    </source>
</evidence>
<dbReference type="GO" id="GO:0060070">
    <property type="term" value="P:canonical Wnt signaling pathway"/>
    <property type="evidence" value="ECO:0007669"/>
    <property type="project" value="TreeGrafter"/>
</dbReference>
<comment type="function">
    <text evidence="8">Ligand for members of the frizzled family of seven transmembrane receptors.</text>
</comment>
<keyword evidence="5" id="KW-0272">Extracellular matrix</keyword>
<evidence type="ECO:0000256" key="3">
    <source>
        <dbReference type="ARBA" id="ARBA00022473"/>
    </source>
</evidence>
<proteinExistence type="inferred from homology"/>
<keyword evidence="4" id="KW-0964">Secreted</keyword>
<dbReference type="PANTHER" id="PTHR12027">
    <property type="entry name" value="WNT RELATED"/>
    <property type="match status" value="1"/>
</dbReference>
<reference evidence="10" key="1">
    <citation type="submission" date="2015-12" db="EMBL/GenBank/DDBJ databases">
        <title>Surprisingly rich repertoire of Wnt genes in the demosponge Halisarca dujardini.</title>
        <authorList>
            <person name="Borisenko I."/>
            <person name="Adamski M."/>
            <person name="Ereskovsky A."/>
            <person name="Adamska M."/>
        </authorList>
    </citation>
    <scope>NUCLEOTIDE SEQUENCE</scope>
</reference>
<dbReference type="PRINTS" id="PR01349">
    <property type="entry name" value="WNTPROTEIN"/>
</dbReference>
<dbReference type="SMART" id="SM00097">
    <property type="entry name" value="WNT1"/>
    <property type="match status" value="1"/>
</dbReference>
<dbReference type="GO" id="GO:0005109">
    <property type="term" value="F:frizzled binding"/>
    <property type="evidence" value="ECO:0007669"/>
    <property type="project" value="TreeGrafter"/>
</dbReference>